<dbReference type="Gene3D" id="3.30.1330.60">
    <property type="entry name" value="OmpA-like domain"/>
    <property type="match status" value="1"/>
</dbReference>
<accession>A4U2E5</accession>
<evidence type="ECO:0000256" key="4">
    <source>
        <dbReference type="PROSITE-ProRule" id="PRU00473"/>
    </source>
</evidence>
<dbReference type="InterPro" id="IPR036737">
    <property type="entry name" value="OmpA-like_sf"/>
</dbReference>
<dbReference type="InterPro" id="IPR006664">
    <property type="entry name" value="OMP_bac"/>
</dbReference>
<dbReference type="SUPFAM" id="SSF103088">
    <property type="entry name" value="OmpA-like"/>
    <property type="match status" value="1"/>
</dbReference>
<dbReference type="RefSeq" id="WP_158699437.1">
    <property type="nucleotide sequence ID" value="NZ_CP027527.1"/>
</dbReference>
<dbReference type="EMBL" id="CU459003">
    <property type="protein sequence ID" value="CAM77052.1"/>
    <property type="molecule type" value="Genomic_DNA"/>
</dbReference>
<evidence type="ECO:0000256" key="3">
    <source>
        <dbReference type="ARBA" id="ARBA00023237"/>
    </source>
</evidence>
<organism evidence="7">
    <name type="scientific">Magnetospirillum gryphiswaldense</name>
    <dbReference type="NCBI Taxonomy" id="55518"/>
    <lineage>
        <taxon>Bacteria</taxon>
        <taxon>Pseudomonadati</taxon>
        <taxon>Pseudomonadota</taxon>
        <taxon>Alphaproteobacteria</taxon>
        <taxon>Rhodospirillales</taxon>
        <taxon>Rhodospirillaceae</taxon>
        <taxon>Magnetospirillum</taxon>
    </lineage>
</organism>
<comment type="subcellular location">
    <subcellularLocation>
        <location evidence="1">Cell outer membrane</location>
    </subcellularLocation>
</comment>
<dbReference type="InterPro" id="IPR006665">
    <property type="entry name" value="OmpA-like"/>
</dbReference>
<dbReference type="PRINTS" id="PR01021">
    <property type="entry name" value="OMPADOMAIN"/>
</dbReference>
<dbReference type="AlphaFoldDB" id="A4U2E5"/>
<dbReference type="InterPro" id="IPR050330">
    <property type="entry name" value="Bact_OuterMem_StrucFunc"/>
</dbReference>
<feature type="domain" description="OmpA-like" evidence="6">
    <location>
        <begin position="82"/>
        <end position="196"/>
    </location>
</feature>
<evidence type="ECO:0000313" key="7">
    <source>
        <dbReference type="EMBL" id="CAM77052.1"/>
    </source>
</evidence>
<keyword evidence="3" id="KW-0998">Cell outer membrane</keyword>
<dbReference type="CDD" id="cd07185">
    <property type="entry name" value="OmpA_C-like"/>
    <property type="match status" value="1"/>
</dbReference>
<proteinExistence type="predicted"/>
<evidence type="ECO:0000256" key="2">
    <source>
        <dbReference type="ARBA" id="ARBA00023136"/>
    </source>
</evidence>
<evidence type="ECO:0000256" key="5">
    <source>
        <dbReference type="SAM" id="SignalP"/>
    </source>
</evidence>
<name>A4U2E5_9PROT</name>
<dbReference type="PROSITE" id="PS51123">
    <property type="entry name" value="OMPA_2"/>
    <property type="match status" value="1"/>
</dbReference>
<dbReference type="GO" id="GO:0009279">
    <property type="term" value="C:cell outer membrane"/>
    <property type="evidence" value="ECO:0007669"/>
    <property type="project" value="UniProtKB-SubCell"/>
</dbReference>
<evidence type="ECO:0000259" key="6">
    <source>
        <dbReference type="PROSITE" id="PS51123"/>
    </source>
</evidence>
<keyword evidence="5" id="KW-0732">Signal</keyword>
<dbReference type="PANTHER" id="PTHR30329:SF21">
    <property type="entry name" value="LIPOPROTEIN YIAD-RELATED"/>
    <property type="match status" value="1"/>
</dbReference>
<dbReference type="PANTHER" id="PTHR30329">
    <property type="entry name" value="STATOR ELEMENT OF FLAGELLAR MOTOR COMPLEX"/>
    <property type="match status" value="1"/>
</dbReference>
<dbReference type="PROSITE" id="PS51257">
    <property type="entry name" value="PROKAR_LIPOPROTEIN"/>
    <property type="match status" value="1"/>
</dbReference>
<feature type="chain" id="PRO_5002674454" description="OmpA-like domain-containing protein" evidence="5">
    <location>
        <begin position="19"/>
        <end position="196"/>
    </location>
</feature>
<gene>
    <name evidence="7" type="ORF">MGR_3555</name>
</gene>
<feature type="signal peptide" evidence="5">
    <location>
        <begin position="1"/>
        <end position="18"/>
    </location>
</feature>
<sequence length="196" mass="20875">MIKRVFAMALLVATAACAPQSTVVLIPDADGHVGRIQVEGAGGAVLLEQLNTASIASAGEKPSPAKPLDEARIKQTWADALAAMPDRPVTFQLYFSSGTADLLPEAAELVVQAVDLAKKRPHVFIMIAGHADAVGSDEVNDRISRRRAEVVRNLVVERGLPPRAIVASSHGKRNPLVPTKDGVAEPRNRRVTLTLQ</sequence>
<reference evidence="7" key="1">
    <citation type="journal article" date="2007" name="J. Bacteriol.">
        <title>Comparative genome analysis of four magnetotactic bacteria reveals a complex set of group-specific genes implicated in magnetosome biomineralization and function.</title>
        <authorList>
            <person name="Richter M."/>
            <person name="Kube M."/>
            <person name="Bazylinski D.A."/>
            <person name="Lombardot T."/>
            <person name="Gloeckner F.O."/>
            <person name="Reinhardt R."/>
            <person name="Schueler D."/>
        </authorList>
    </citation>
    <scope>NUCLEOTIDE SEQUENCE</scope>
    <source>
        <strain evidence="7">MSR-1</strain>
    </source>
</reference>
<keyword evidence="2 4" id="KW-0472">Membrane</keyword>
<protein>
    <recommendedName>
        <fullName evidence="6">OmpA-like domain-containing protein</fullName>
    </recommendedName>
</protein>
<evidence type="ECO:0000256" key="1">
    <source>
        <dbReference type="ARBA" id="ARBA00004442"/>
    </source>
</evidence>
<dbReference type="Pfam" id="PF00691">
    <property type="entry name" value="OmpA"/>
    <property type="match status" value="1"/>
</dbReference>